<dbReference type="Pfam" id="PF00005">
    <property type="entry name" value="ABC_tran"/>
    <property type="match status" value="1"/>
</dbReference>
<evidence type="ECO:0000313" key="6">
    <source>
        <dbReference type="EMBL" id="PSC06611.1"/>
    </source>
</evidence>
<evidence type="ECO:0000256" key="3">
    <source>
        <dbReference type="ARBA" id="ARBA00022741"/>
    </source>
</evidence>
<dbReference type="PANTHER" id="PTHR42788">
    <property type="entry name" value="TAURINE IMPORT ATP-BINDING PROTEIN-RELATED"/>
    <property type="match status" value="1"/>
</dbReference>
<proteinExistence type="inferred from homology"/>
<keyword evidence="7" id="KW-1185">Reference proteome</keyword>
<feature type="domain" description="ABC transporter" evidence="5">
    <location>
        <begin position="3"/>
        <end position="234"/>
    </location>
</feature>
<name>A0A2T1HY68_9HYPH</name>
<keyword evidence="3" id="KW-0547">Nucleotide-binding</keyword>
<dbReference type="Proteomes" id="UP000239772">
    <property type="component" value="Unassembled WGS sequence"/>
</dbReference>
<dbReference type="InterPro" id="IPR027417">
    <property type="entry name" value="P-loop_NTPase"/>
</dbReference>
<dbReference type="OrthoDB" id="9807242at2"/>
<evidence type="ECO:0000259" key="5">
    <source>
        <dbReference type="PROSITE" id="PS50893"/>
    </source>
</evidence>
<evidence type="ECO:0000313" key="7">
    <source>
        <dbReference type="Proteomes" id="UP000239772"/>
    </source>
</evidence>
<comment type="similarity">
    <text evidence="1">Belongs to the ABC transporter superfamily.</text>
</comment>
<dbReference type="InterPro" id="IPR003593">
    <property type="entry name" value="AAA+_ATPase"/>
</dbReference>
<keyword evidence="4 6" id="KW-0067">ATP-binding</keyword>
<dbReference type="GO" id="GO:0016887">
    <property type="term" value="F:ATP hydrolysis activity"/>
    <property type="evidence" value="ECO:0007669"/>
    <property type="project" value="InterPro"/>
</dbReference>
<evidence type="ECO:0000256" key="2">
    <source>
        <dbReference type="ARBA" id="ARBA00022448"/>
    </source>
</evidence>
<keyword evidence="2" id="KW-0813">Transport</keyword>
<dbReference type="PANTHER" id="PTHR42788:SF13">
    <property type="entry name" value="ALIPHATIC SULFONATES IMPORT ATP-BINDING PROTEIN SSUB"/>
    <property type="match status" value="1"/>
</dbReference>
<dbReference type="SUPFAM" id="SSF52540">
    <property type="entry name" value="P-loop containing nucleoside triphosphate hydrolases"/>
    <property type="match status" value="1"/>
</dbReference>
<dbReference type="RefSeq" id="WP_106334990.1">
    <property type="nucleotide sequence ID" value="NZ_PVZS01000002.1"/>
</dbReference>
<reference evidence="7" key="1">
    <citation type="submission" date="2018-03" db="EMBL/GenBank/DDBJ databases">
        <authorList>
            <person name="Sun L."/>
            <person name="Liu H."/>
            <person name="Chen W."/>
            <person name="Huang K."/>
            <person name="Liu W."/>
            <person name="Gao X."/>
        </authorList>
    </citation>
    <scope>NUCLEOTIDE SEQUENCE [LARGE SCALE GENOMIC DNA]</scope>
    <source>
        <strain evidence="7">SH9</strain>
    </source>
</reference>
<dbReference type="PROSITE" id="PS50893">
    <property type="entry name" value="ABC_TRANSPORTER_2"/>
    <property type="match status" value="1"/>
</dbReference>
<comment type="caution">
    <text evidence="6">The sequence shown here is derived from an EMBL/GenBank/DDBJ whole genome shotgun (WGS) entry which is preliminary data.</text>
</comment>
<dbReference type="GO" id="GO:0005524">
    <property type="term" value="F:ATP binding"/>
    <property type="evidence" value="ECO:0007669"/>
    <property type="project" value="UniProtKB-KW"/>
</dbReference>
<dbReference type="InterPro" id="IPR050166">
    <property type="entry name" value="ABC_transporter_ATP-bind"/>
</dbReference>
<dbReference type="Gene3D" id="3.40.50.300">
    <property type="entry name" value="P-loop containing nucleotide triphosphate hydrolases"/>
    <property type="match status" value="1"/>
</dbReference>
<dbReference type="AlphaFoldDB" id="A0A2T1HY68"/>
<sequence>MPISLRNVGKTYRRGGMITHALDRVDLDIADGEFVSIVGPSGCGKSTLLRLLTGLLPASSGEILVNGEPVTRPSGEIGIVFQAPVLLDWRSVRDNLLFQVEMRGLRKSDYVGRADELLGRVGLSEFANRYPYELSGGMRQRCAIARSLIHDPVMLIMDEPFGALDALTREQMRLDLEALWMATRKTVLFITHSIDEAVLLSDRVVVMSPRPGRIERIIPIEMPRPRGLDGRKRPEFIGISDEITDIFLSRGVLSRGASS</sequence>
<gene>
    <name evidence="6" type="ORF">SLNSH_02015</name>
</gene>
<organism evidence="6 7">
    <name type="scientific">Alsobacter soli</name>
    <dbReference type="NCBI Taxonomy" id="2109933"/>
    <lineage>
        <taxon>Bacteria</taxon>
        <taxon>Pseudomonadati</taxon>
        <taxon>Pseudomonadota</taxon>
        <taxon>Alphaproteobacteria</taxon>
        <taxon>Hyphomicrobiales</taxon>
        <taxon>Alsobacteraceae</taxon>
        <taxon>Alsobacter</taxon>
    </lineage>
</organism>
<dbReference type="SMART" id="SM00382">
    <property type="entry name" value="AAA"/>
    <property type="match status" value="1"/>
</dbReference>
<dbReference type="CDD" id="cd03293">
    <property type="entry name" value="ABC_NrtD_SsuB_transporters"/>
    <property type="match status" value="1"/>
</dbReference>
<dbReference type="EMBL" id="PVZS01000002">
    <property type="protein sequence ID" value="PSC06611.1"/>
    <property type="molecule type" value="Genomic_DNA"/>
</dbReference>
<accession>A0A2T1HY68</accession>
<dbReference type="InterPro" id="IPR003439">
    <property type="entry name" value="ABC_transporter-like_ATP-bd"/>
</dbReference>
<evidence type="ECO:0000256" key="4">
    <source>
        <dbReference type="ARBA" id="ARBA00022840"/>
    </source>
</evidence>
<protein>
    <submittedName>
        <fullName evidence="6">ABC transporter ATP-binding protein</fullName>
    </submittedName>
</protein>
<evidence type="ECO:0000256" key="1">
    <source>
        <dbReference type="ARBA" id="ARBA00005417"/>
    </source>
</evidence>